<accession>A0A6H1TVJ8</accession>
<dbReference type="Gene3D" id="1.25.40.10">
    <property type="entry name" value="Tetratricopeptide repeat domain"/>
    <property type="match status" value="1"/>
</dbReference>
<sequence>MRTRFSKYSRAIATGLATVAIVFVANPIPPSLALDPFRSSQNQHEIGDLTESAFRVLFEEGNYTEAQRRLKQAESQEAREPLVYAMQAAFAYLDEDWDTLKTYATQTREKAENLTQKDPLRGNLYTAVGHFLEGAYIISTEGTIKGMPDAMNKLRQVFKHFDAAEQIAPTDPELNLIKGYMDLMLAVNLPFSEPEEAIARLRNHAAPQYLAYRGIAVGYRDLDRVEEALSAVNRAIEITPDNPELFYLKAQILVKKGNDLDEIDLLQQAEEHFQMALAKADIQFPEGLQKQLRKERDRNARRIAEMTASAR</sequence>
<feature type="repeat" description="TPR" evidence="1">
    <location>
        <begin position="209"/>
        <end position="242"/>
    </location>
</feature>
<dbReference type="InterPro" id="IPR048173">
    <property type="entry name" value="Sll0314-like"/>
</dbReference>
<evidence type="ECO:0000256" key="1">
    <source>
        <dbReference type="PROSITE-ProRule" id="PRU00339"/>
    </source>
</evidence>
<keyword evidence="3" id="KW-1185">Reference proteome</keyword>
<dbReference type="InterPro" id="IPR011990">
    <property type="entry name" value="TPR-like_helical_dom_sf"/>
</dbReference>
<dbReference type="KEGG" id="oxy:HCG48_07680"/>
<reference evidence="2 3" key="1">
    <citation type="submission" date="2020-04" db="EMBL/GenBank/DDBJ databases">
        <authorList>
            <person name="Basu S."/>
            <person name="Maruthanayagam V."/>
            <person name="Chakraborty S."/>
            <person name="Pramanik A."/>
            <person name="Mukherjee J."/>
            <person name="Brink B."/>
        </authorList>
    </citation>
    <scope>NUCLEOTIDE SEQUENCE [LARGE SCALE GENOMIC DNA]</scope>
    <source>
        <strain evidence="2 3">AP17</strain>
    </source>
</reference>
<dbReference type="AlphaFoldDB" id="A0A6H1TVJ8"/>
<dbReference type="PROSITE" id="PS50005">
    <property type="entry name" value="TPR"/>
    <property type="match status" value="1"/>
</dbReference>
<protein>
    <submittedName>
        <fullName evidence="2">Uncharacterized protein</fullName>
    </submittedName>
</protein>
<dbReference type="EMBL" id="CP051167">
    <property type="protein sequence ID" value="QIZ70475.1"/>
    <property type="molecule type" value="Genomic_DNA"/>
</dbReference>
<dbReference type="InterPro" id="IPR019734">
    <property type="entry name" value="TPR_rpt"/>
</dbReference>
<evidence type="ECO:0000313" key="2">
    <source>
        <dbReference type="EMBL" id="QIZ70475.1"/>
    </source>
</evidence>
<proteinExistence type="predicted"/>
<dbReference type="SUPFAM" id="SSF48452">
    <property type="entry name" value="TPR-like"/>
    <property type="match status" value="2"/>
</dbReference>
<name>A0A6H1TVJ8_9CYAN</name>
<keyword evidence="1" id="KW-0802">TPR repeat</keyword>
<dbReference type="RefSeq" id="WP_168568630.1">
    <property type="nucleotide sequence ID" value="NZ_CP051167.1"/>
</dbReference>
<organism evidence="2 3">
    <name type="scientific">Oxynema aestuarii AP17</name>
    <dbReference type="NCBI Taxonomy" id="2064643"/>
    <lineage>
        <taxon>Bacteria</taxon>
        <taxon>Bacillati</taxon>
        <taxon>Cyanobacteriota</taxon>
        <taxon>Cyanophyceae</taxon>
        <taxon>Oscillatoriophycideae</taxon>
        <taxon>Oscillatoriales</taxon>
        <taxon>Oscillatoriaceae</taxon>
        <taxon>Oxynema</taxon>
        <taxon>Oxynema aestuarii</taxon>
    </lineage>
</organism>
<dbReference type="Proteomes" id="UP000500857">
    <property type="component" value="Chromosome"/>
</dbReference>
<dbReference type="SMART" id="SM00028">
    <property type="entry name" value="TPR"/>
    <property type="match status" value="2"/>
</dbReference>
<dbReference type="NCBIfam" id="NF041522">
    <property type="entry name" value="TPR_sll0314"/>
    <property type="match status" value="1"/>
</dbReference>
<gene>
    <name evidence="2" type="ORF">HCG48_07680</name>
</gene>
<evidence type="ECO:0000313" key="3">
    <source>
        <dbReference type="Proteomes" id="UP000500857"/>
    </source>
</evidence>